<dbReference type="AlphaFoldDB" id="A0A127B9J5"/>
<dbReference type="GO" id="GO:1901135">
    <property type="term" value="P:carbohydrate derivative metabolic process"/>
    <property type="evidence" value="ECO:0007669"/>
    <property type="project" value="InterPro"/>
</dbReference>
<name>A0A127B9J5_9EURY</name>
<dbReference type="Proteomes" id="UP000070587">
    <property type="component" value="Chromosome"/>
</dbReference>
<dbReference type="Pfam" id="PF13580">
    <property type="entry name" value="SIS_2"/>
    <property type="match status" value="1"/>
</dbReference>
<dbReference type="InterPro" id="IPR050099">
    <property type="entry name" value="SIS_GmhA/DiaA_subfam"/>
</dbReference>
<dbReference type="CDD" id="cd05013">
    <property type="entry name" value="SIS_RpiR"/>
    <property type="match status" value="1"/>
</dbReference>
<proteinExistence type="predicted"/>
<dbReference type="PANTHER" id="PTHR30390">
    <property type="entry name" value="SEDOHEPTULOSE 7-PHOSPHATE ISOMERASE / DNAA INITIATOR-ASSOCIATING FACTOR FOR REPLICATION INITIATION"/>
    <property type="match status" value="1"/>
</dbReference>
<gene>
    <name evidence="2" type="ORF">TQ32_05345</name>
</gene>
<dbReference type="Gene3D" id="3.40.50.10490">
    <property type="entry name" value="Glucose-6-phosphate isomerase like protein, domain 1"/>
    <property type="match status" value="1"/>
</dbReference>
<dbReference type="InterPro" id="IPR035472">
    <property type="entry name" value="RpiR-like_SIS"/>
</dbReference>
<dbReference type="PROSITE" id="PS51464">
    <property type="entry name" value="SIS"/>
    <property type="match status" value="1"/>
</dbReference>
<dbReference type="KEGG" id="pyc:TQ32_05345"/>
<evidence type="ECO:0000313" key="2">
    <source>
        <dbReference type="EMBL" id="AMM53968.1"/>
    </source>
</evidence>
<dbReference type="RefSeq" id="WP_068321996.1">
    <property type="nucleotide sequence ID" value="NZ_CP010835.1"/>
</dbReference>
<organism evidence="2 3">
    <name type="scientific">Pyrococcus kukulkanii</name>
    <dbReference type="NCBI Taxonomy" id="1609559"/>
    <lineage>
        <taxon>Archaea</taxon>
        <taxon>Methanobacteriati</taxon>
        <taxon>Methanobacteriota</taxon>
        <taxon>Thermococci</taxon>
        <taxon>Thermococcales</taxon>
        <taxon>Thermococcaceae</taxon>
        <taxon>Pyrococcus</taxon>
    </lineage>
</organism>
<dbReference type="GeneID" id="28491238"/>
<dbReference type="GO" id="GO:0097367">
    <property type="term" value="F:carbohydrate derivative binding"/>
    <property type="evidence" value="ECO:0007669"/>
    <property type="project" value="InterPro"/>
</dbReference>
<dbReference type="NCBIfam" id="NF002805">
    <property type="entry name" value="PRK02947.1"/>
    <property type="match status" value="1"/>
</dbReference>
<dbReference type="PATRIC" id="fig|1609559.3.peg.1115"/>
<dbReference type="OrthoDB" id="30662at2157"/>
<dbReference type="STRING" id="1609559.TQ32_05345"/>
<dbReference type="InterPro" id="IPR046348">
    <property type="entry name" value="SIS_dom_sf"/>
</dbReference>
<reference evidence="3" key="1">
    <citation type="submission" date="2015-02" db="EMBL/GenBank/DDBJ databases">
        <title>Pyrococcus kukulkanii sp. nov., a novel hyperthermophilic archaeon isolated from a deep-sea hydrothermal vent at the Guaymas Basin.</title>
        <authorList>
            <person name="Oger P.M."/>
            <person name="Callac N."/>
            <person name="Jebbar M."/>
            <person name="Godfroy A."/>
        </authorList>
    </citation>
    <scope>NUCLEOTIDE SEQUENCE [LARGE SCALE GENOMIC DNA]</scope>
    <source>
        <strain evidence="3">NCB100</strain>
    </source>
</reference>
<feature type="domain" description="SIS" evidence="1">
    <location>
        <begin position="31"/>
        <end position="209"/>
    </location>
</feature>
<dbReference type="PANTHER" id="PTHR30390:SF7">
    <property type="entry name" value="PHOSPHOHEPTOSE ISOMERASE"/>
    <property type="match status" value="1"/>
</dbReference>
<reference evidence="2 3" key="2">
    <citation type="journal article" date="2016" name="Int. J. Syst. Evol. Microbiol.">
        <title>Pyrococcus kukulkanii sp. nov., a hyperthermophilic, piezophilic archaeon isolated from a deep-sea hydrothermal vent.</title>
        <authorList>
            <person name="Callac N."/>
            <person name="Oger P."/>
            <person name="Lesongeur F."/>
            <person name="Rattray J.E."/>
            <person name="Vannier P."/>
            <person name="Michoud G."/>
            <person name="Beauverger M."/>
            <person name="Gayet N."/>
            <person name="Rouxel O."/>
            <person name="Jebbar M."/>
            <person name="Godfroy A."/>
        </authorList>
    </citation>
    <scope>NUCLEOTIDE SEQUENCE [LARGE SCALE GENOMIC DNA]</scope>
    <source>
        <strain evidence="2 3">NCB100</strain>
    </source>
</reference>
<accession>A0A127B9J5</accession>
<dbReference type="SUPFAM" id="SSF53697">
    <property type="entry name" value="SIS domain"/>
    <property type="match status" value="1"/>
</dbReference>
<evidence type="ECO:0000313" key="3">
    <source>
        <dbReference type="Proteomes" id="UP000070587"/>
    </source>
</evidence>
<protein>
    <recommendedName>
        <fullName evidence="1">SIS domain-containing protein</fullName>
    </recommendedName>
</protein>
<dbReference type="InterPro" id="IPR001347">
    <property type="entry name" value="SIS_dom"/>
</dbReference>
<sequence>MMEEYYTKVRNLLEKILIEEKQAIEEAADLIVASIKEGGILHVIGAGHSAMAGEELFYRAGGLASVNPILDSDINISHGAQKSTAMEKIPGYARVLLESAGIRENDALLVVSTSGVNQFPVEAAMVGKEKKLKTIGITSVSYSKTLEPKNEYGKRLFEVVDVVIDNKVPPGDAVIKIGDLTTKVAPVSTITNCFIVNSLVIKVVEKLLNENITPPIWISAHLPEAKLHNSRLFKEYRERIKLL</sequence>
<evidence type="ECO:0000259" key="1">
    <source>
        <dbReference type="PROSITE" id="PS51464"/>
    </source>
</evidence>
<dbReference type="EMBL" id="CP010835">
    <property type="protein sequence ID" value="AMM53968.1"/>
    <property type="molecule type" value="Genomic_DNA"/>
</dbReference>